<evidence type="ECO:0000313" key="2">
    <source>
        <dbReference type="Proteomes" id="UP000735302"/>
    </source>
</evidence>
<accession>A0AAV3ZL86</accession>
<organism evidence="1 2">
    <name type="scientific">Plakobranchus ocellatus</name>
    <dbReference type="NCBI Taxonomy" id="259542"/>
    <lineage>
        <taxon>Eukaryota</taxon>
        <taxon>Metazoa</taxon>
        <taxon>Spiralia</taxon>
        <taxon>Lophotrochozoa</taxon>
        <taxon>Mollusca</taxon>
        <taxon>Gastropoda</taxon>
        <taxon>Heterobranchia</taxon>
        <taxon>Euthyneura</taxon>
        <taxon>Panpulmonata</taxon>
        <taxon>Sacoglossa</taxon>
        <taxon>Placobranchoidea</taxon>
        <taxon>Plakobranchidae</taxon>
        <taxon>Plakobranchus</taxon>
    </lineage>
</organism>
<name>A0AAV3ZL86_9GAST</name>
<reference evidence="1 2" key="1">
    <citation type="journal article" date="2021" name="Elife">
        <title>Chloroplast acquisition without the gene transfer in kleptoplastic sea slugs, Plakobranchus ocellatus.</title>
        <authorList>
            <person name="Maeda T."/>
            <person name="Takahashi S."/>
            <person name="Yoshida T."/>
            <person name="Shimamura S."/>
            <person name="Takaki Y."/>
            <person name="Nagai Y."/>
            <person name="Toyoda A."/>
            <person name="Suzuki Y."/>
            <person name="Arimoto A."/>
            <person name="Ishii H."/>
            <person name="Satoh N."/>
            <person name="Nishiyama T."/>
            <person name="Hasebe M."/>
            <person name="Maruyama T."/>
            <person name="Minagawa J."/>
            <person name="Obokata J."/>
            <person name="Shigenobu S."/>
        </authorList>
    </citation>
    <scope>NUCLEOTIDE SEQUENCE [LARGE SCALE GENOMIC DNA]</scope>
</reference>
<evidence type="ECO:0000313" key="1">
    <source>
        <dbReference type="EMBL" id="GFN95133.1"/>
    </source>
</evidence>
<dbReference type="Proteomes" id="UP000735302">
    <property type="component" value="Unassembled WGS sequence"/>
</dbReference>
<dbReference type="EMBL" id="BLXT01002484">
    <property type="protein sequence ID" value="GFN95133.1"/>
    <property type="molecule type" value="Genomic_DNA"/>
</dbReference>
<protein>
    <submittedName>
        <fullName evidence="1">Vertnin</fullName>
    </submittedName>
</protein>
<dbReference type="InterPro" id="IPR047273">
    <property type="entry name" value="VRTN_OTU_dom"/>
</dbReference>
<dbReference type="Gene3D" id="3.90.70.80">
    <property type="match status" value="1"/>
</dbReference>
<dbReference type="CDD" id="cd22791">
    <property type="entry name" value="OTU_VRTN"/>
    <property type="match status" value="1"/>
</dbReference>
<proteinExistence type="predicted"/>
<gene>
    <name evidence="1" type="ORF">PoB_002163900</name>
</gene>
<comment type="caution">
    <text evidence="1">The sequence shown here is derived from an EMBL/GenBank/DDBJ whole genome shotgun (WGS) entry which is preliminary data.</text>
</comment>
<sequence>MNGGLSNIKSKQLKKSKKVLSRTVEVSPETSSVCDHQALGKINSSAYNPPQPPLPQSLLFQQTLDKFSYCITFSDLSIAVTDILPLLDLYPFDNFVQQNFIDVCGSVDSVAMNILLEPWRHLFPFCVDRDGNCMPRSLSVCVFGSQESHIEIRACIVIEMVLNSDRYLDLSSDETIMLCALSDHPSIKNVRATFEREFLDVCKPEVYMGLWQLMAAANALSITIQSVYPALGATLFQNFMNRRITPEDQTSGGHFLGHRSGQIRHSQGRLPQPCGQALWSSPLNLVSDCSKRDVTLGGHGRGRLTAETIKKLQIYYSRAIFGDKTAAEMKTTIYVSLFHGYSTDNMPLPLMKIFMLLFQESQGENNYPTGHNKTVHKPLEYKLLHKHLETKGSLRMTSQEMRAEGYAKPQSFHHSAWSG</sequence>
<dbReference type="AlphaFoldDB" id="A0AAV3ZL86"/>
<keyword evidence="2" id="KW-1185">Reference proteome</keyword>